<accession>A0A978V0I2</accession>
<dbReference type="PANTHER" id="PTHR31286">
    <property type="entry name" value="GLYCINE-RICH CELL WALL STRUCTURAL PROTEIN 1.8-LIKE"/>
    <property type="match status" value="1"/>
</dbReference>
<gene>
    <name evidence="1" type="ORF">FEM48_Zijuj08G0178400</name>
</gene>
<dbReference type="AlphaFoldDB" id="A0A978V0I2"/>
<evidence type="ECO:0000313" key="2">
    <source>
        <dbReference type="Proteomes" id="UP000813462"/>
    </source>
</evidence>
<sequence>MKAKSMGDQKTSSEPILRDSMVDKGLGTFSDDFMDLNGGSEDLTDDDVDLDEFEINDVDLPDDSSMPIFRVSKHERHYMSVQSWKPKFDPLADKICHMALWVRLPYHPFKYYNSSMLTCLGNLLEKTLKIDRTTKMANRGRFACICVEVDASKGLIPKLIVGGRIQHVEYKAVGTICFHCGCIGHRDTYCDKMDKNVEDLNGNNNQRNDCIPTETTNVEETHQYKGKYGPWLMVQHRKTFTKENPKKSSPASHFVKGNAFKVLDSIGNMDEEQDMISQVSPRSEEALEKMDVGMIAKQDNIASSSKSSSLMALANVSNLQVQRIPLYVAIVGKGKSQGYKGA</sequence>
<dbReference type="PANTHER" id="PTHR31286:SF99">
    <property type="entry name" value="DUF4283 DOMAIN-CONTAINING PROTEIN"/>
    <property type="match status" value="1"/>
</dbReference>
<evidence type="ECO:0000313" key="1">
    <source>
        <dbReference type="EMBL" id="KAH7520748.1"/>
    </source>
</evidence>
<name>A0A978V0I2_ZIZJJ</name>
<protein>
    <recommendedName>
        <fullName evidence="3">CCHC-type domain-containing protein</fullName>
    </recommendedName>
</protein>
<reference evidence="1" key="1">
    <citation type="journal article" date="2021" name="Front. Plant Sci.">
        <title>Chromosome-Scale Genome Assembly for Chinese Sour Jujube and Insights Into Its Genome Evolution and Domestication Signature.</title>
        <authorList>
            <person name="Shen L.-Y."/>
            <person name="Luo H."/>
            <person name="Wang X.-L."/>
            <person name="Wang X.-M."/>
            <person name="Qiu X.-J."/>
            <person name="Liu H."/>
            <person name="Zhou S.-S."/>
            <person name="Jia K.-H."/>
            <person name="Nie S."/>
            <person name="Bao Y.-T."/>
            <person name="Zhang R.-G."/>
            <person name="Yun Q.-Z."/>
            <person name="Chai Y.-H."/>
            <person name="Lu J.-Y."/>
            <person name="Li Y."/>
            <person name="Zhao S.-W."/>
            <person name="Mao J.-F."/>
            <person name="Jia S.-G."/>
            <person name="Mao Y.-M."/>
        </authorList>
    </citation>
    <scope>NUCLEOTIDE SEQUENCE</scope>
    <source>
        <strain evidence="1">AT0</strain>
        <tissue evidence="1">Leaf</tissue>
    </source>
</reference>
<dbReference type="Proteomes" id="UP000813462">
    <property type="component" value="Unassembled WGS sequence"/>
</dbReference>
<organism evidence="1 2">
    <name type="scientific">Ziziphus jujuba var. spinosa</name>
    <dbReference type="NCBI Taxonomy" id="714518"/>
    <lineage>
        <taxon>Eukaryota</taxon>
        <taxon>Viridiplantae</taxon>
        <taxon>Streptophyta</taxon>
        <taxon>Embryophyta</taxon>
        <taxon>Tracheophyta</taxon>
        <taxon>Spermatophyta</taxon>
        <taxon>Magnoliopsida</taxon>
        <taxon>eudicotyledons</taxon>
        <taxon>Gunneridae</taxon>
        <taxon>Pentapetalae</taxon>
        <taxon>rosids</taxon>
        <taxon>fabids</taxon>
        <taxon>Rosales</taxon>
        <taxon>Rhamnaceae</taxon>
        <taxon>Paliureae</taxon>
        <taxon>Ziziphus</taxon>
    </lineage>
</organism>
<proteinExistence type="predicted"/>
<dbReference type="EMBL" id="JAEACU010000008">
    <property type="protein sequence ID" value="KAH7520748.1"/>
    <property type="molecule type" value="Genomic_DNA"/>
</dbReference>
<comment type="caution">
    <text evidence="1">The sequence shown here is derived from an EMBL/GenBank/DDBJ whole genome shotgun (WGS) entry which is preliminary data.</text>
</comment>
<evidence type="ECO:0008006" key="3">
    <source>
        <dbReference type="Google" id="ProtNLM"/>
    </source>
</evidence>
<dbReference type="InterPro" id="IPR040256">
    <property type="entry name" value="At4g02000-like"/>
</dbReference>